<evidence type="ECO:0000313" key="5">
    <source>
        <dbReference type="EMBL" id="EGG04326.1"/>
    </source>
</evidence>
<feature type="compositionally biased region" description="Basic and acidic residues" evidence="3">
    <location>
        <begin position="20"/>
        <end position="32"/>
    </location>
</feature>
<dbReference type="KEGG" id="mlr:MELLADRAFT_89491"/>
<dbReference type="InterPro" id="IPR001878">
    <property type="entry name" value="Znf_CCHC"/>
</dbReference>
<dbReference type="EMBL" id="GL883119">
    <property type="protein sequence ID" value="EGG04326.1"/>
    <property type="molecule type" value="Genomic_DNA"/>
</dbReference>
<dbReference type="GO" id="GO:0006397">
    <property type="term" value="P:mRNA processing"/>
    <property type="evidence" value="ECO:0007669"/>
    <property type="project" value="UniProtKB-KW"/>
</dbReference>
<keyword evidence="2" id="KW-0862">Zinc</keyword>
<dbReference type="GO" id="GO:0008270">
    <property type="term" value="F:zinc ion binding"/>
    <property type="evidence" value="ECO:0007669"/>
    <property type="project" value="UniProtKB-KW"/>
</dbReference>
<evidence type="ECO:0000256" key="2">
    <source>
        <dbReference type="PROSITE-ProRule" id="PRU00047"/>
    </source>
</evidence>
<evidence type="ECO:0000256" key="3">
    <source>
        <dbReference type="SAM" id="MobiDB-lite"/>
    </source>
</evidence>
<protein>
    <recommendedName>
        <fullName evidence="4">CCHC-type domain-containing protein</fullName>
    </recommendedName>
</protein>
<dbReference type="GeneID" id="18935215"/>
<feature type="compositionally biased region" description="Acidic residues" evidence="3">
    <location>
        <begin position="7"/>
        <end position="16"/>
    </location>
</feature>
<dbReference type="InParanoid" id="F4RTJ5"/>
<dbReference type="VEuPathDB" id="FungiDB:MELLADRAFT_89491"/>
<dbReference type="InterPro" id="IPR036875">
    <property type="entry name" value="Znf_CCHC_sf"/>
</dbReference>
<name>F4RTJ5_MELLP</name>
<dbReference type="Proteomes" id="UP000001072">
    <property type="component" value="Unassembled WGS sequence"/>
</dbReference>
<dbReference type="GO" id="GO:0003676">
    <property type="term" value="F:nucleic acid binding"/>
    <property type="evidence" value="ECO:0007669"/>
    <property type="project" value="InterPro"/>
</dbReference>
<accession>F4RTJ5</accession>
<dbReference type="OrthoDB" id="2506625at2759"/>
<organism evidence="6">
    <name type="scientific">Melampsora larici-populina (strain 98AG31 / pathotype 3-4-7)</name>
    <name type="common">Poplar leaf rust fungus</name>
    <dbReference type="NCBI Taxonomy" id="747676"/>
    <lineage>
        <taxon>Eukaryota</taxon>
        <taxon>Fungi</taxon>
        <taxon>Dikarya</taxon>
        <taxon>Basidiomycota</taxon>
        <taxon>Pucciniomycotina</taxon>
        <taxon>Pucciniomycetes</taxon>
        <taxon>Pucciniales</taxon>
        <taxon>Melampsoraceae</taxon>
        <taxon>Melampsora</taxon>
    </lineage>
</organism>
<dbReference type="SUPFAM" id="SSF57756">
    <property type="entry name" value="Retrovirus zinc finger-like domains"/>
    <property type="match status" value="1"/>
</dbReference>
<feature type="compositionally biased region" description="Polar residues" evidence="3">
    <location>
        <begin position="33"/>
        <end position="60"/>
    </location>
</feature>
<dbReference type="HOGENOM" id="CLU_1166051_0_0_1"/>
<gene>
    <name evidence="5" type="ORF">MELLADRAFT_89491</name>
</gene>
<dbReference type="PROSITE" id="PS50158">
    <property type="entry name" value="ZF_CCHC"/>
    <property type="match status" value="1"/>
</dbReference>
<keyword evidence="2" id="KW-0479">Metal-binding</keyword>
<keyword evidence="2" id="KW-0863">Zinc-finger</keyword>
<feature type="domain" description="CCHC-type" evidence="4">
    <location>
        <begin position="67"/>
        <end position="82"/>
    </location>
</feature>
<evidence type="ECO:0000259" key="4">
    <source>
        <dbReference type="PROSITE" id="PS50158"/>
    </source>
</evidence>
<feature type="region of interest" description="Disordered" evidence="3">
    <location>
        <begin position="1"/>
        <end position="60"/>
    </location>
</feature>
<evidence type="ECO:0000256" key="1">
    <source>
        <dbReference type="ARBA" id="ARBA00022664"/>
    </source>
</evidence>
<keyword evidence="6" id="KW-1185">Reference proteome</keyword>
<proteinExistence type="predicted"/>
<dbReference type="AlphaFoldDB" id="F4RTJ5"/>
<evidence type="ECO:0000313" key="6">
    <source>
        <dbReference type="Proteomes" id="UP000001072"/>
    </source>
</evidence>
<keyword evidence="1" id="KW-0507">mRNA processing</keyword>
<reference evidence="6" key="1">
    <citation type="journal article" date="2011" name="Proc. Natl. Acad. Sci. U.S.A.">
        <title>Obligate biotrophy features unraveled by the genomic analysis of rust fungi.</title>
        <authorList>
            <person name="Duplessis S."/>
            <person name="Cuomo C.A."/>
            <person name="Lin Y.-C."/>
            <person name="Aerts A."/>
            <person name="Tisserant E."/>
            <person name="Veneault-Fourrey C."/>
            <person name="Joly D.L."/>
            <person name="Hacquard S."/>
            <person name="Amselem J."/>
            <person name="Cantarel B.L."/>
            <person name="Chiu R."/>
            <person name="Coutinho P.M."/>
            <person name="Feau N."/>
            <person name="Field M."/>
            <person name="Frey P."/>
            <person name="Gelhaye E."/>
            <person name="Goldberg J."/>
            <person name="Grabherr M.G."/>
            <person name="Kodira C.D."/>
            <person name="Kohler A."/>
            <person name="Kuees U."/>
            <person name="Lindquist E.A."/>
            <person name="Lucas S.M."/>
            <person name="Mago R."/>
            <person name="Mauceli E."/>
            <person name="Morin E."/>
            <person name="Murat C."/>
            <person name="Pangilinan J.L."/>
            <person name="Park R."/>
            <person name="Pearson M."/>
            <person name="Quesneville H."/>
            <person name="Rouhier N."/>
            <person name="Sakthikumar S."/>
            <person name="Salamov A.A."/>
            <person name="Schmutz J."/>
            <person name="Selles B."/>
            <person name="Shapiro H."/>
            <person name="Tanguay P."/>
            <person name="Tuskan G.A."/>
            <person name="Henrissat B."/>
            <person name="Van de Peer Y."/>
            <person name="Rouze P."/>
            <person name="Ellis J.G."/>
            <person name="Dodds P.N."/>
            <person name="Schein J.E."/>
            <person name="Zhong S."/>
            <person name="Hamelin R.C."/>
            <person name="Grigoriev I.V."/>
            <person name="Szabo L.J."/>
            <person name="Martin F."/>
        </authorList>
    </citation>
    <scope>NUCLEOTIDE SEQUENCE [LARGE SCALE GENOMIC DNA]</scope>
    <source>
        <strain evidence="6">98AG31 / pathotype 3-4-7</strain>
    </source>
</reference>
<sequence>MTREEAMLDEDSEDQGVSESHSKPEGVTKESDTPSTLSNPINGPSTSLILIATPQSSNPIPTTKLYKCSKCRQPGHRANKCPVNQSHSQPTDLFNATQPQPDDFFDATQPTDLFATQPTNDCEQGLFFQEESEHNKALLLFTEDSESQSGSDTENDEALCPFCDEEMPANPSDKLLSLRAELLAMPEITQGIGRSGSRSLPFAQTATFCGLHEAERHIIPKGISEGWPTSINFNGLAR</sequence>
<dbReference type="Pfam" id="PF00098">
    <property type="entry name" value="zf-CCHC"/>
    <property type="match status" value="1"/>
</dbReference>
<dbReference type="RefSeq" id="XP_007412455.1">
    <property type="nucleotide sequence ID" value="XM_007412393.1"/>
</dbReference>